<keyword evidence="1" id="KW-0812">Transmembrane</keyword>
<gene>
    <name evidence="2" type="ORF">METZ01_LOCUS231956</name>
</gene>
<keyword evidence="1" id="KW-0472">Membrane</keyword>
<evidence type="ECO:0000313" key="2">
    <source>
        <dbReference type="EMBL" id="SVB79102.1"/>
    </source>
</evidence>
<dbReference type="AlphaFoldDB" id="A0A382GW52"/>
<accession>A0A382GW52</accession>
<dbReference type="EMBL" id="UINC01057678">
    <property type="protein sequence ID" value="SVB79102.1"/>
    <property type="molecule type" value="Genomic_DNA"/>
</dbReference>
<proteinExistence type="predicted"/>
<sequence length="68" mass="7700">MQAKYRFAFFLASVLIFSQFFISNAYAYIDPGSLTVVFALILGVLVGAGMTIKLYWIKLKNKLSRKTD</sequence>
<organism evidence="2">
    <name type="scientific">marine metagenome</name>
    <dbReference type="NCBI Taxonomy" id="408172"/>
    <lineage>
        <taxon>unclassified sequences</taxon>
        <taxon>metagenomes</taxon>
        <taxon>ecological metagenomes</taxon>
    </lineage>
</organism>
<name>A0A382GW52_9ZZZZ</name>
<keyword evidence="1" id="KW-1133">Transmembrane helix</keyword>
<reference evidence="2" key="1">
    <citation type="submission" date="2018-05" db="EMBL/GenBank/DDBJ databases">
        <authorList>
            <person name="Lanie J.A."/>
            <person name="Ng W.-L."/>
            <person name="Kazmierczak K.M."/>
            <person name="Andrzejewski T.M."/>
            <person name="Davidsen T.M."/>
            <person name="Wayne K.J."/>
            <person name="Tettelin H."/>
            <person name="Glass J.I."/>
            <person name="Rusch D."/>
            <person name="Podicherti R."/>
            <person name="Tsui H.-C.T."/>
            <person name="Winkler M.E."/>
        </authorList>
    </citation>
    <scope>NUCLEOTIDE SEQUENCE</scope>
</reference>
<evidence type="ECO:0000256" key="1">
    <source>
        <dbReference type="SAM" id="Phobius"/>
    </source>
</evidence>
<feature type="transmembrane region" description="Helical" evidence="1">
    <location>
        <begin position="37"/>
        <end position="56"/>
    </location>
</feature>
<protein>
    <submittedName>
        <fullName evidence="2">Uncharacterized protein</fullName>
    </submittedName>
</protein>